<evidence type="ECO:0000313" key="5">
    <source>
        <dbReference type="EMBL" id="KAG7552346.1"/>
    </source>
</evidence>
<keyword evidence="6" id="KW-1185">Reference proteome</keyword>
<reference evidence="5 6" key="1">
    <citation type="submission" date="2020-12" db="EMBL/GenBank/DDBJ databases">
        <title>Concerted genomic and epigenomic changes stabilize Arabidopsis allopolyploids.</title>
        <authorList>
            <person name="Chen Z."/>
        </authorList>
    </citation>
    <scope>NUCLEOTIDE SEQUENCE [LARGE SCALE GENOMIC DNA]</scope>
    <source>
        <strain evidence="5">Allo738</strain>
        <tissue evidence="5">Leaf</tissue>
    </source>
</reference>
<dbReference type="Pfam" id="PF03384">
    <property type="entry name" value="DUF287"/>
    <property type="match status" value="1"/>
</dbReference>
<dbReference type="PANTHER" id="PTHR48449:SF1">
    <property type="entry name" value="DUF1985 DOMAIN-CONTAINING PROTEIN"/>
    <property type="match status" value="1"/>
</dbReference>
<evidence type="ECO:0000259" key="3">
    <source>
        <dbReference type="Pfam" id="PF09331"/>
    </source>
</evidence>
<dbReference type="Pfam" id="PF09331">
    <property type="entry name" value="DUF1985"/>
    <property type="match status" value="1"/>
</dbReference>
<comment type="caution">
    <text evidence="5">The sequence shown here is derived from an EMBL/GenBank/DDBJ whole genome shotgun (WGS) entry which is preliminary data.</text>
</comment>
<feature type="region of interest" description="Disordered" evidence="1">
    <location>
        <begin position="622"/>
        <end position="641"/>
    </location>
</feature>
<dbReference type="PANTHER" id="PTHR48449">
    <property type="entry name" value="DUF1985 DOMAIN-CONTAINING PROTEIN"/>
    <property type="match status" value="1"/>
</dbReference>
<feature type="compositionally biased region" description="Basic and acidic residues" evidence="1">
    <location>
        <begin position="821"/>
        <end position="838"/>
    </location>
</feature>
<evidence type="ECO:0000259" key="4">
    <source>
        <dbReference type="Pfam" id="PF26133"/>
    </source>
</evidence>
<organism evidence="5 6">
    <name type="scientific">Arabidopsis thaliana x Arabidopsis arenosa</name>
    <dbReference type="NCBI Taxonomy" id="1240361"/>
    <lineage>
        <taxon>Eukaryota</taxon>
        <taxon>Viridiplantae</taxon>
        <taxon>Streptophyta</taxon>
        <taxon>Embryophyta</taxon>
        <taxon>Tracheophyta</taxon>
        <taxon>Spermatophyta</taxon>
        <taxon>Magnoliopsida</taxon>
        <taxon>eudicotyledons</taxon>
        <taxon>Gunneridae</taxon>
        <taxon>Pentapetalae</taxon>
        <taxon>rosids</taxon>
        <taxon>malvids</taxon>
        <taxon>Brassicales</taxon>
        <taxon>Brassicaceae</taxon>
        <taxon>Camelineae</taxon>
        <taxon>Arabidopsis</taxon>
    </lineage>
</organism>
<gene>
    <name evidence="5" type="ORF">ISN45_Aa06g029500</name>
</gene>
<dbReference type="InterPro" id="IPR058352">
    <property type="entry name" value="DUF8039"/>
</dbReference>
<evidence type="ECO:0000256" key="1">
    <source>
        <dbReference type="SAM" id="MobiDB-lite"/>
    </source>
</evidence>
<feature type="domain" description="DUF8039" evidence="4">
    <location>
        <begin position="732"/>
        <end position="809"/>
    </location>
</feature>
<dbReference type="EMBL" id="JAEFBK010000011">
    <property type="protein sequence ID" value="KAG7552346.1"/>
    <property type="molecule type" value="Genomic_DNA"/>
</dbReference>
<dbReference type="AlphaFoldDB" id="A0A8T1Z1P8"/>
<feature type="domain" description="DUF287" evidence="2">
    <location>
        <begin position="562"/>
        <end position="608"/>
    </location>
</feature>
<evidence type="ECO:0008006" key="7">
    <source>
        <dbReference type="Google" id="ProtNLM"/>
    </source>
</evidence>
<dbReference type="Pfam" id="PF26133">
    <property type="entry name" value="DUF8039"/>
    <property type="match status" value="1"/>
</dbReference>
<proteinExistence type="predicted"/>
<dbReference type="InterPro" id="IPR005048">
    <property type="entry name" value="DUF287"/>
</dbReference>
<name>A0A8T1Z1P8_9BRAS</name>
<evidence type="ECO:0000313" key="6">
    <source>
        <dbReference type="Proteomes" id="UP000694240"/>
    </source>
</evidence>
<accession>A0A8T1Z1P8</accession>
<feature type="region of interest" description="Disordered" evidence="1">
    <location>
        <begin position="671"/>
        <end position="694"/>
    </location>
</feature>
<evidence type="ECO:0000259" key="2">
    <source>
        <dbReference type="Pfam" id="PF03384"/>
    </source>
</evidence>
<dbReference type="Proteomes" id="UP000694240">
    <property type="component" value="Chromosome 11"/>
</dbReference>
<feature type="domain" description="DUF1985" evidence="3">
    <location>
        <begin position="381"/>
        <end position="514"/>
    </location>
</feature>
<feature type="region of interest" description="Disordered" evidence="1">
    <location>
        <begin position="814"/>
        <end position="884"/>
    </location>
</feature>
<feature type="compositionally biased region" description="Polar residues" evidence="1">
    <location>
        <begin position="854"/>
        <end position="864"/>
    </location>
</feature>
<dbReference type="InterPro" id="IPR015410">
    <property type="entry name" value="DUF1985"/>
</dbReference>
<protein>
    <recommendedName>
        <fullName evidence="7">DUF1985 domain-containing protein</fullName>
    </recommendedName>
</protein>
<sequence length="948" mass="108538">MGIPVPILFPSRPIPFPSKQRSGVSALSYHYLLRNQWLSTKRTFPVTSSIPPDKFQGLIDQIEKCVDVGKESLTHETTQNAESSLANKLKQREDETENCVGFGRGGIFTKETAQNVEADVAKRLKRREVDIEIAYKALDELRQSLANNDILLKEKTMATIRLMEKLDGGQTSRDFGNLGDIVSMETTLLVKETVESAGRATKQYILNKSSQNLEFRNKIIMIADKLYKWMCKLTNSPEKDITDLDEAAVIVTIAALAPIALVIVHIDPVSLCSSMYESVSNMLSSLPGENACKLYDQDWWWFFLECFMAINLPPKLWFGEEVYRIGGKIEAKCNYKESVDTLNGILSDRELNWFIEHPQFSHIFHMKQEEFRKHMGVWLLLHRTAKTMMQDECWFIVNGIPIRYSVREHALITGLSCGPLPDNYDRKSGRCDFIKKHFGGTSKIDFLTVKKKLEAMTEGEGDDRLKIAVLYFLTSVIAGKKKQTTKIDDFLVNIVDDLPLCRRFPWGSYTFKNCVAKIRNYVENQKGIPNTSFCFEGFYLGLERLAFESIPNLKNSHLKVEIQSILEPEADEQHLVANIVENADYVDRRVTWNVALRDNQVVCWEDLYDRDVSNREIEMTTKENDKEAQVGRRGQVQKAVPRKKDDRYMNRLKRQLYRRIDQRVAEVGKSLLNPSQSNIEEREEEREQGLGTVGGTDHFAREVLTNVTPMHPSASRSPTIPVIDAGKQKGTREILKCYLINPNGSKDVVAIGVRDPSRLVIHSVPVKPHEVVVTVSEVKIDIPVWEPKDDVEMLSNAVGAYIVWPKDNVLPYEDEDEEDKAEDKDNLYQSDQRNRVVNEENPGTRKRKREKENQSLQPSYSPAFQSLDEPEQTGANQEDDGQLQLHQKPLKVYVRQERVTYFFERLVGNEQVALRTPNQLGNGRKKPYITQGGRKVYSPDRFTFATYE</sequence>